<comment type="subunit">
    <text evidence="12">Homodimer.</text>
</comment>
<dbReference type="FunFam" id="3.20.20.10:FF:000003">
    <property type="entry name" value="Diaminopimelate decarboxylase"/>
    <property type="match status" value="1"/>
</dbReference>
<evidence type="ECO:0000313" key="17">
    <source>
        <dbReference type="EMBL" id="WLD58312.1"/>
    </source>
</evidence>
<dbReference type="SUPFAM" id="SSF51419">
    <property type="entry name" value="PLP-binding barrel"/>
    <property type="match status" value="1"/>
</dbReference>
<dbReference type="InterPro" id="IPR000183">
    <property type="entry name" value="Orn/DAP/Arg_de-COase"/>
</dbReference>
<keyword evidence="2 12" id="KW-0028">Amino-acid biosynthesis</keyword>
<comment type="catalytic activity">
    <reaction evidence="7 12 14">
        <text>meso-2,6-diaminopimelate + H(+) = L-lysine + CO2</text>
        <dbReference type="Rhea" id="RHEA:15101"/>
        <dbReference type="ChEBI" id="CHEBI:15378"/>
        <dbReference type="ChEBI" id="CHEBI:16526"/>
        <dbReference type="ChEBI" id="CHEBI:32551"/>
        <dbReference type="ChEBI" id="CHEBI:57791"/>
        <dbReference type="EC" id="4.1.1.20"/>
    </reaction>
</comment>
<feature type="binding site" evidence="12">
    <location>
        <position position="372"/>
    </location>
    <ligand>
        <name>substrate</name>
    </ligand>
</feature>
<comment type="pathway">
    <text evidence="8 12 14">Amino-acid biosynthesis; L-lysine biosynthesis via DAP pathway; L-lysine from DL-2,6-diaminopimelate: step 1/1.</text>
</comment>
<gene>
    <name evidence="12 17" type="primary">lysA</name>
    <name evidence="17" type="ORF">NFC81_00620</name>
</gene>
<dbReference type="CDD" id="cd06828">
    <property type="entry name" value="PLPDE_III_DapDC"/>
    <property type="match status" value="1"/>
</dbReference>
<dbReference type="RefSeq" id="WP_304995598.1">
    <property type="nucleotide sequence ID" value="NZ_CP101717.1"/>
</dbReference>
<keyword evidence="5 12" id="KW-0457">Lysine biosynthesis</keyword>
<feature type="binding site" evidence="12">
    <location>
        <position position="277"/>
    </location>
    <ligand>
        <name>substrate</name>
    </ligand>
</feature>
<evidence type="ECO:0000259" key="16">
    <source>
        <dbReference type="Pfam" id="PF02784"/>
    </source>
</evidence>
<evidence type="ECO:0000256" key="4">
    <source>
        <dbReference type="ARBA" id="ARBA00022898"/>
    </source>
</evidence>
<evidence type="ECO:0000256" key="13">
    <source>
        <dbReference type="PIRSR" id="PIRSR600183-50"/>
    </source>
</evidence>
<dbReference type="SUPFAM" id="SSF50621">
    <property type="entry name" value="Alanine racemase C-terminal domain-like"/>
    <property type="match status" value="1"/>
</dbReference>
<keyword evidence="4 12" id="KW-0663">Pyridoxal phosphate</keyword>
<dbReference type="PROSITE" id="PS00878">
    <property type="entry name" value="ODR_DC_2_1"/>
    <property type="match status" value="1"/>
</dbReference>
<dbReference type="InterPro" id="IPR022653">
    <property type="entry name" value="De-COase2_pyr-phos_BS"/>
</dbReference>
<dbReference type="EMBL" id="CP101717">
    <property type="protein sequence ID" value="WLD58312.1"/>
    <property type="molecule type" value="Genomic_DNA"/>
</dbReference>
<comment type="similarity">
    <text evidence="9 12">Belongs to the Orn/Lys/Arg decarboxylase class-II family. LysA subfamily.</text>
</comment>
<dbReference type="Pfam" id="PF00278">
    <property type="entry name" value="Orn_DAP_Arg_deC"/>
    <property type="match status" value="1"/>
</dbReference>
<feature type="binding site" evidence="12">
    <location>
        <position position="317"/>
    </location>
    <ligand>
        <name>substrate</name>
    </ligand>
</feature>
<dbReference type="NCBIfam" id="TIGR01048">
    <property type="entry name" value="lysA"/>
    <property type="match status" value="1"/>
</dbReference>
<dbReference type="Pfam" id="PF02784">
    <property type="entry name" value="Orn_Arg_deC_N"/>
    <property type="match status" value="1"/>
</dbReference>
<dbReference type="GO" id="GO:0009089">
    <property type="term" value="P:lysine biosynthetic process via diaminopimelate"/>
    <property type="evidence" value="ECO:0007669"/>
    <property type="project" value="UniProtKB-UniRule"/>
</dbReference>
<dbReference type="PROSITE" id="PS00879">
    <property type="entry name" value="ODR_DC_2_2"/>
    <property type="match status" value="1"/>
</dbReference>
<evidence type="ECO:0000256" key="10">
    <source>
        <dbReference type="ARBA" id="ARBA00066427"/>
    </source>
</evidence>
<feature type="domain" description="Orn/DAP/Arg decarboxylase 2 C-terminal" evidence="15">
    <location>
        <begin position="30"/>
        <end position="370"/>
    </location>
</feature>
<evidence type="ECO:0000256" key="9">
    <source>
        <dbReference type="ARBA" id="ARBA00060983"/>
    </source>
</evidence>
<protein>
    <recommendedName>
        <fullName evidence="11 12">Diaminopimelate decarboxylase</fullName>
        <shortName evidence="12">DAP decarboxylase</shortName>
        <shortName evidence="12">DAPDC</shortName>
        <ecNumber evidence="10 12">4.1.1.20</ecNumber>
    </recommendedName>
</protein>
<dbReference type="InterPro" id="IPR002986">
    <property type="entry name" value="DAP_deCOOHase_LysA"/>
</dbReference>
<dbReference type="PRINTS" id="PR01179">
    <property type="entry name" value="ODADCRBXLASE"/>
</dbReference>
<evidence type="ECO:0000256" key="12">
    <source>
        <dbReference type="HAMAP-Rule" id="MF_02120"/>
    </source>
</evidence>
<dbReference type="GO" id="GO:0008836">
    <property type="term" value="F:diaminopimelate decarboxylase activity"/>
    <property type="evidence" value="ECO:0007669"/>
    <property type="project" value="UniProtKB-UniRule"/>
</dbReference>
<evidence type="ECO:0000256" key="5">
    <source>
        <dbReference type="ARBA" id="ARBA00023154"/>
    </source>
</evidence>
<evidence type="ECO:0000256" key="7">
    <source>
        <dbReference type="ARBA" id="ARBA00050464"/>
    </source>
</evidence>
<dbReference type="Gene3D" id="2.40.37.10">
    <property type="entry name" value="Lyase, Ornithine Decarboxylase, Chain A, domain 1"/>
    <property type="match status" value="1"/>
</dbReference>
<sequence>MSTFVYRQGVLHAEACAVPDLVRQFGSPLYVYSKQALLSQFQRYQDALDDHDGLICFAVKANSNLGVLKVLADAGAGFDIVSVGELERVLRAGGRPDRVVFSGVGKQRDEIARALAVGIHCFNVESYPELELINTVAMELKVQAPVSLRVNPNVDAGTHPYISTGLKANKFGVPVEDAEAFYRRANDLQHIEVVGVDCHIGSQLTDTAPLAEALDSLLELVDRLAASGIKLSHVDMGGGLGVSYKDDEQAPDIEAYIEYIKSRLAPRGLSLVLEPGRSIVADAGIFVTQVQLLKEGEEKNFAVVDGAMNDLLRPALYGAWQRVQPVTMTEGRDVRTWDIVGPICETGDFLAKDRDLALQTGDLLAIMQAGAYGFVMASNYNTRPRAAEIMVDGAAVALVRRRETLDDLLALEQGAL</sequence>
<dbReference type="PRINTS" id="PR01181">
    <property type="entry name" value="DAPDCRBXLASE"/>
</dbReference>
<dbReference type="PANTHER" id="PTHR43727">
    <property type="entry name" value="DIAMINOPIMELATE DECARBOXYLASE"/>
    <property type="match status" value="1"/>
</dbReference>
<dbReference type="InterPro" id="IPR022657">
    <property type="entry name" value="De-COase2_CS"/>
</dbReference>
<dbReference type="EC" id="4.1.1.20" evidence="10 12"/>
<evidence type="ECO:0000256" key="2">
    <source>
        <dbReference type="ARBA" id="ARBA00022605"/>
    </source>
</evidence>
<feature type="binding site" evidence="12">
    <location>
        <position position="313"/>
    </location>
    <ligand>
        <name>substrate</name>
    </ligand>
</feature>
<comment type="cofactor">
    <cofactor evidence="1 12 13 14">
        <name>pyridoxal 5'-phosphate</name>
        <dbReference type="ChEBI" id="CHEBI:597326"/>
    </cofactor>
</comment>
<dbReference type="Gene3D" id="3.20.20.10">
    <property type="entry name" value="Alanine racemase"/>
    <property type="match status" value="1"/>
</dbReference>
<dbReference type="InterPro" id="IPR022643">
    <property type="entry name" value="De-COase2_C"/>
</dbReference>
<dbReference type="InterPro" id="IPR009006">
    <property type="entry name" value="Ala_racemase/Decarboxylase_C"/>
</dbReference>
<feature type="active site" description="Proton donor" evidence="13">
    <location>
        <position position="344"/>
    </location>
</feature>
<feature type="binding site" evidence="12">
    <location>
        <position position="239"/>
    </location>
    <ligand>
        <name>pyridoxal 5'-phosphate</name>
        <dbReference type="ChEBI" id="CHEBI:597326"/>
    </ligand>
</feature>
<keyword evidence="6 12" id="KW-0456">Lyase</keyword>
<dbReference type="InterPro" id="IPR029066">
    <property type="entry name" value="PLP-binding_barrel"/>
</dbReference>
<dbReference type="PANTHER" id="PTHR43727:SF2">
    <property type="entry name" value="GROUP IV DECARBOXYLASE"/>
    <property type="match status" value="1"/>
</dbReference>
<evidence type="ECO:0000256" key="8">
    <source>
        <dbReference type="ARBA" id="ARBA00060643"/>
    </source>
</evidence>
<feature type="domain" description="Orn/DAP/Arg decarboxylase 2 N-terminal" evidence="16">
    <location>
        <begin position="37"/>
        <end position="281"/>
    </location>
</feature>
<keyword evidence="3 12" id="KW-0210">Decarboxylase</keyword>
<proteinExistence type="inferred from homology"/>
<evidence type="ECO:0000259" key="15">
    <source>
        <dbReference type="Pfam" id="PF00278"/>
    </source>
</evidence>
<comment type="function">
    <text evidence="12">Specifically catalyzes the decarboxylation of meso-diaminopimelate (meso-DAP) to L-lysine.</text>
</comment>
<dbReference type="InterPro" id="IPR022644">
    <property type="entry name" value="De-COase2_N"/>
</dbReference>
<name>A0AB38YG13_9GAMM</name>
<feature type="binding site" evidence="12">
    <location>
        <position position="372"/>
    </location>
    <ligand>
        <name>pyridoxal 5'-phosphate</name>
        <dbReference type="ChEBI" id="CHEBI:597326"/>
    </ligand>
</feature>
<accession>A0AB38YG13</accession>
<organism evidence="17">
    <name type="scientific">Salinispirillum sp. LH 10-3-1</name>
    <dbReference type="NCBI Taxonomy" id="2952525"/>
    <lineage>
        <taxon>Bacteria</taxon>
        <taxon>Pseudomonadati</taxon>
        <taxon>Pseudomonadota</taxon>
        <taxon>Gammaproteobacteria</taxon>
        <taxon>Oceanospirillales</taxon>
        <taxon>Saccharospirillaceae</taxon>
        <taxon>Salinispirillum</taxon>
    </lineage>
</organism>
<feature type="binding site" evidence="12">
    <location>
        <begin position="274"/>
        <end position="277"/>
    </location>
    <ligand>
        <name>pyridoxal 5'-phosphate</name>
        <dbReference type="ChEBI" id="CHEBI:597326"/>
    </ligand>
</feature>
<evidence type="ECO:0000256" key="6">
    <source>
        <dbReference type="ARBA" id="ARBA00023239"/>
    </source>
</evidence>
<reference evidence="17" key="1">
    <citation type="submission" date="2022-07" db="EMBL/GenBank/DDBJ databases">
        <title>Complete genome sequence of Salinispirillum sp. LH10-3-1 capable of multiple carbohydrate inversion isolated from a soda lake.</title>
        <authorList>
            <person name="Liu J."/>
            <person name="Zhai Y."/>
            <person name="Zhang H."/>
            <person name="Yang H."/>
            <person name="Qu J."/>
            <person name="Li J."/>
        </authorList>
    </citation>
    <scope>NUCLEOTIDE SEQUENCE</scope>
    <source>
        <strain evidence="17">LH 10-3-1</strain>
    </source>
</reference>
<evidence type="ECO:0000256" key="3">
    <source>
        <dbReference type="ARBA" id="ARBA00022793"/>
    </source>
</evidence>
<feature type="modified residue" description="N6-(pyridoxal phosphate)lysine" evidence="12 13">
    <location>
        <position position="60"/>
    </location>
</feature>
<dbReference type="FunFam" id="2.40.37.10:FF:000003">
    <property type="entry name" value="Diaminopimelate decarboxylase"/>
    <property type="match status" value="1"/>
</dbReference>
<evidence type="ECO:0000256" key="11">
    <source>
        <dbReference type="ARBA" id="ARBA00074972"/>
    </source>
</evidence>
<evidence type="ECO:0000256" key="14">
    <source>
        <dbReference type="RuleBase" id="RU003738"/>
    </source>
</evidence>
<dbReference type="HAMAP" id="MF_02120">
    <property type="entry name" value="LysA"/>
    <property type="match status" value="1"/>
</dbReference>
<dbReference type="AlphaFoldDB" id="A0AB38YG13"/>
<dbReference type="GO" id="GO:0030170">
    <property type="term" value="F:pyridoxal phosphate binding"/>
    <property type="evidence" value="ECO:0007669"/>
    <property type="project" value="UniProtKB-UniRule"/>
</dbReference>
<evidence type="ECO:0000256" key="1">
    <source>
        <dbReference type="ARBA" id="ARBA00001933"/>
    </source>
</evidence>
<feature type="binding site" evidence="12">
    <location>
        <position position="345"/>
    </location>
    <ligand>
        <name>substrate</name>
    </ligand>
</feature>